<reference evidence="10 11" key="1">
    <citation type="journal article" date="2016" name="Sci. Rep.">
        <title>The genome sequence of the outbreeding globe artichoke constructed de novo incorporating a phase-aware low-pass sequencing strategy of F1 progeny.</title>
        <authorList>
            <person name="Scaglione D."/>
            <person name="Reyes-Chin-Wo S."/>
            <person name="Acquadro A."/>
            <person name="Froenicke L."/>
            <person name="Portis E."/>
            <person name="Beitel C."/>
            <person name="Tirone M."/>
            <person name="Mauro R."/>
            <person name="Lo Monaco A."/>
            <person name="Mauromicale G."/>
            <person name="Faccioli P."/>
            <person name="Cattivelli L."/>
            <person name="Rieseberg L."/>
            <person name="Michelmore R."/>
            <person name="Lanteri S."/>
        </authorList>
    </citation>
    <scope>NUCLEOTIDE SEQUENCE [LARGE SCALE GENOMIC DNA]</scope>
    <source>
        <strain evidence="10">2C</strain>
    </source>
</reference>
<keyword evidence="3 7" id="KW-0479">Metal-binding</keyword>
<dbReference type="Gene3D" id="1.10.1370.10">
    <property type="entry name" value="Neurolysin, domain 3"/>
    <property type="match status" value="1"/>
</dbReference>
<keyword evidence="11" id="KW-1185">Reference proteome</keyword>
<comment type="caution">
    <text evidence="10">The sequence shown here is derived from an EMBL/GenBank/DDBJ whole genome shotgun (WGS) entry which is preliminary data.</text>
</comment>
<gene>
    <name evidence="10" type="ORF">Ccrd_018946</name>
</gene>
<dbReference type="InterPro" id="IPR045090">
    <property type="entry name" value="Pept_M3A_M3B"/>
</dbReference>
<dbReference type="InterPro" id="IPR001567">
    <property type="entry name" value="Pept_M3A_M3B_dom"/>
</dbReference>
<dbReference type="AlphaFoldDB" id="A0A103Y579"/>
<feature type="domain" description="Oligopeptidase A N-terminal" evidence="9">
    <location>
        <begin position="72"/>
        <end position="137"/>
    </location>
</feature>
<comment type="similarity">
    <text evidence="1 7">Belongs to the peptidase M3 family.</text>
</comment>
<proteinExistence type="inferred from homology"/>
<dbReference type="GO" id="GO:0046872">
    <property type="term" value="F:metal ion binding"/>
    <property type="evidence" value="ECO:0007669"/>
    <property type="project" value="UniProtKB-UniRule"/>
</dbReference>
<comment type="cofactor">
    <cofactor evidence="7">
        <name>Zn(2+)</name>
        <dbReference type="ChEBI" id="CHEBI:29105"/>
    </cofactor>
    <text evidence="7">Binds 1 zinc ion.</text>
</comment>
<keyword evidence="4 7" id="KW-0378">Hydrolase</keyword>
<dbReference type="GO" id="GO:0006518">
    <property type="term" value="P:peptide metabolic process"/>
    <property type="evidence" value="ECO:0007669"/>
    <property type="project" value="TreeGrafter"/>
</dbReference>
<protein>
    <submittedName>
        <fullName evidence="10">Neurolysin/Thimet oligopeptidase, domain 2</fullName>
    </submittedName>
</protein>
<dbReference type="InterPro" id="IPR024077">
    <property type="entry name" value="Neurolysin/TOP_dom2"/>
</dbReference>
<dbReference type="SUPFAM" id="SSF55486">
    <property type="entry name" value="Metalloproteases ('zincins'), catalytic domain"/>
    <property type="match status" value="1"/>
</dbReference>
<dbReference type="Pfam" id="PF01432">
    <property type="entry name" value="Peptidase_M3"/>
    <property type="match status" value="1"/>
</dbReference>
<keyword evidence="6 7" id="KW-0482">Metalloprotease</keyword>
<evidence type="ECO:0000256" key="3">
    <source>
        <dbReference type="ARBA" id="ARBA00022723"/>
    </source>
</evidence>
<dbReference type="Gramene" id="KVI02756">
    <property type="protein sequence ID" value="KVI02756"/>
    <property type="gene ID" value="Ccrd_018946"/>
</dbReference>
<evidence type="ECO:0000256" key="4">
    <source>
        <dbReference type="ARBA" id="ARBA00022801"/>
    </source>
</evidence>
<dbReference type="PANTHER" id="PTHR11804">
    <property type="entry name" value="PROTEASE M3 THIMET OLIGOPEPTIDASE-RELATED"/>
    <property type="match status" value="1"/>
</dbReference>
<evidence type="ECO:0000313" key="11">
    <source>
        <dbReference type="Proteomes" id="UP000243975"/>
    </source>
</evidence>
<evidence type="ECO:0000256" key="6">
    <source>
        <dbReference type="ARBA" id="ARBA00023049"/>
    </source>
</evidence>
<keyword evidence="5 7" id="KW-0862">Zinc</keyword>
<dbReference type="Proteomes" id="UP000243975">
    <property type="component" value="Unassembled WGS sequence"/>
</dbReference>
<evidence type="ECO:0000313" key="10">
    <source>
        <dbReference type="EMBL" id="KVI02756.1"/>
    </source>
</evidence>
<evidence type="ECO:0000256" key="7">
    <source>
        <dbReference type="RuleBase" id="RU003435"/>
    </source>
</evidence>
<name>A0A103Y579_CYNCS</name>
<dbReference type="EMBL" id="LEKV01002639">
    <property type="protein sequence ID" value="KVI02756.1"/>
    <property type="molecule type" value="Genomic_DNA"/>
</dbReference>
<dbReference type="InterPro" id="IPR045666">
    <property type="entry name" value="OpdA_N"/>
</dbReference>
<dbReference type="GO" id="GO:0004222">
    <property type="term" value="F:metalloendopeptidase activity"/>
    <property type="evidence" value="ECO:0007669"/>
    <property type="project" value="InterPro"/>
</dbReference>
<dbReference type="STRING" id="59895.A0A103Y579"/>
<keyword evidence="2 7" id="KW-0645">Protease</keyword>
<evidence type="ECO:0000256" key="5">
    <source>
        <dbReference type="ARBA" id="ARBA00022833"/>
    </source>
</evidence>
<sequence length="336" mass="38139">MATLVHTLRSSTPKSRLSSIHLSFRRRSPAVASFSDQVPSSISTTIKDNPLLKDFKFPPFDVIDASHVRPGMRALLKKLDNDLTELEKTVEPTWLKLSEPLERIIDRLSVVWGAVNHLKAVKDTPELRSAIEEIQELAKLSKKYGENIMDATKKYRKLITDKKEIEGLPATARGFAAQTASSEGHENATAENGPWMITLDAPSFVSVIQHAKNRALREEIYRVYVTRASSGDLDNTPIIDQILKLSMATKMATVGKAEELLEKLRSASWNAAVQDMEELKEFVRSQGAPEADELTHWDITFWSERLRESKYEIHEVPFLFIPHTNSQHKFRYLFVI</sequence>
<evidence type="ECO:0000259" key="9">
    <source>
        <dbReference type="Pfam" id="PF19310"/>
    </source>
</evidence>
<accession>A0A103Y579</accession>
<dbReference type="Pfam" id="PF19310">
    <property type="entry name" value="TOP_N"/>
    <property type="match status" value="1"/>
</dbReference>
<dbReference type="PANTHER" id="PTHR11804:SF83">
    <property type="entry name" value="LD37516P"/>
    <property type="match status" value="1"/>
</dbReference>
<feature type="domain" description="Peptidase M3A/M3B catalytic" evidence="8">
    <location>
        <begin position="208"/>
        <end position="314"/>
    </location>
</feature>
<evidence type="ECO:0000256" key="1">
    <source>
        <dbReference type="ARBA" id="ARBA00006040"/>
    </source>
</evidence>
<evidence type="ECO:0000256" key="2">
    <source>
        <dbReference type="ARBA" id="ARBA00022670"/>
    </source>
</evidence>
<organism evidence="10 11">
    <name type="scientific">Cynara cardunculus var. scolymus</name>
    <name type="common">Globe artichoke</name>
    <name type="synonym">Cynara scolymus</name>
    <dbReference type="NCBI Taxonomy" id="59895"/>
    <lineage>
        <taxon>Eukaryota</taxon>
        <taxon>Viridiplantae</taxon>
        <taxon>Streptophyta</taxon>
        <taxon>Embryophyta</taxon>
        <taxon>Tracheophyta</taxon>
        <taxon>Spermatophyta</taxon>
        <taxon>Magnoliopsida</taxon>
        <taxon>eudicotyledons</taxon>
        <taxon>Gunneridae</taxon>
        <taxon>Pentapetalae</taxon>
        <taxon>asterids</taxon>
        <taxon>campanulids</taxon>
        <taxon>Asterales</taxon>
        <taxon>Asteraceae</taxon>
        <taxon>Carduoideae</taxon>
        <taxon>Cardueae</taxon>
        <taxon>Carduinae</taxon>
        <taxon>Cynara</taxon>
    </lineage>
</organism>
<evidence type="ECO:0000259" key="8">
    <source>
        <dbReference type="Pfam" id="PF01432"/>
    </source>
</evidence>
<dbReference type="GO" id="GO:0006508">
    <property type="term" value="P:proteolysis"/>
    <property type="evidence" value="ECO:0007669"/>
    <property type="project" value="UniProtKB-KW"/>
</dbReference>